<gene>
    <name evidence="2" type="ORF">Pth03_06350</name>
</gene>
<feature type="region of interest" description="Disordered" evidence="1">
    <location>
        <begin position="1"/>
        <end position="24"/>
    </location>
</feature>
<dbReference type="Proteomes" id="UP000605992">
    <property type="component" value="Unassembled WGS sequence"/>
</dbReference>
<organism evidence="2 3">
    <name type="scientific">Planotetraspora thailandica</name>
    <dbReference type="NCBI Taxonomy" id="487172"/>
    <lineage>
        <taxon>Bacteria</taxon>
        <taxon>Bacillati</taxon>
        <taxon>Actinomycetota</taxon>
        <taxon>Actinomycetes</taxon>
        <taxon>Streptosporangiales</taxon>
        <taxon>Streptosporangiaceae</taxon>
        <taxon>Planotetraspora</taxon>
    </lineage>
</organism>
<reference evidence="2" key="1">
    <citation type="submission" date="2021-01" db="EMBL/GenBank/DDBJ databases">
        <title>Whole genome shotgun sequence of Planotetraspora thailandica NBRC 104271.</title>
        <authorList>
            <person name="Komaki H."/>
            <person name="Tamura T."/>
        </authorList>
    </citation>
    <scope>NUCLEOTIDE SEQUENCE</scope>
    <source>
        <strain evidence="2">NBRC 104271</strain>
    </source>
</reference>
<name>A0A8J3UZD5_9ACTN</name>
<evidence type="ECO:0000313" key="3">
    <source>
        <dbReference type="Proteomes" id="UP000605992"/>
    </source>
</evidence>
<protein>
    <submittedName>
        <fullName evidence="2">Uncharacterized protein</fullName>
    </submittedName>
</protein>
<evidence type="ECO:0000313" key="2">
    <source>
        <dbReference type="EMBL" id="GII52246.1"/>
    </source>
</evidence>
<evidence type="ECO:0000256" key="1">
    <source>
        <dbReference type="SAM" id="MobiDB-lite"/>
    </source>
</evidence>
<dbReference type="AlphaFoldDB" id="A0A8J3UZD5"/>
<proteinExistence type="predicted"/>
<keyword evidence="3" id="KW-1185">Reference proteome</keyword>
<accession>A0A8J3UZD5</accession>
<comment type="caution">
    <text evidence="2">The sequence shown here is derived from an EMBL/GenBank/DDBJ whole genome shotgun (WGS) entry which is preliminary data.</text>
</comment>
<dbReference type="EMBL" id="BOOR01000005">
    <property type="protein sequence ID" value="GII52246.1"/>
    <property type="molecule type" value="Genomic_DNA"/>
</dbReference>
<sequence>MLAEAQDHLAAGLGPSCLQEAHVPGGDLRLDRELQLAEPPALPPLPEKIPEWPLVKLRRGHVPTVPSGANTGDYP</sequence>